<proteinExistence type="inferred from homology"/>
<feature type="transmembrane region" description="Helical" evidence="6">
    <location>
        <begin position="73"/>
        <end position="93"/>
    </location>
</feature>
<name>A0A930DYG5_9FIRM</name>
<dbReference type="InterPro" id="IPR001248">
    <property type="entry name" value="Pur-cyt_permease"/>
</dbReference>
<reference evidence="7" key="1">
    <citation type="submission" date="2020-04" db="EMBL/GenBank/DDBJ databases">
        <title>Deep metagenomics examines the oral microbiome during advanced dental caries in children, revealing novel taxa and co-occurrences with host molecules.</title>
        <authorList>
            <person name="Baker J.L."/>
            <person name="Morton J.T."/>
            <person name="Dinis M."/>
            <person name="Alvarez R."/>
            <person name="Tran N.C."/>
            <person name="Knight R."/>
            <person name="Edlund A."/>
        </authorList>
    </citation>
    <scope>NUCLEOTIDE SEQUENCE</scope>
    <source>
        <strain evidence="7">JCVI_48_bin.5</strain>
    </source>
</reference>
<accession>A0A930DYG5</accession>
<comment type="similarity">
    <text evidence="2">Belongs to the purine-cytosine permease (2.A.39) family.</text>
</comment>
<keyword evidence="5 6" id="KW-0472">Membrane</keyword>
<dbReference type="EMBL" id="JABZRB010000432">
    <property type="protein sequence ID" value="MBF1306161.1"/>
    <property type="molecule type" value="Genomic_DNA"/>
</dbReference>
<evidence type="ECO:0000313" key="7">
    <source>
        <dbReference type="EMBL" id="MBF1306161.1"/>
    </source>
</evidence>
<evidence type="ECO:0000256" key="2">
    <source>
        <dbReference type="ARBA" id="ARBA00008974"/>
    </source>
</evidence>
<dbReference type="GO" id="GO:0005886">
    <property type="term" value="C:plasma membrane"/>
    <property type="evidence" value="ECO:0007669"/>
    <property type="project" value="TreeGrafter"/>
</dbReference>
<gene>
    <name evidence="7" type="ORF">HXM91_10080</name>
</gene>
<dbReference type="Gene3D" id="1.10.4160.10">
    <property type="entry name" value="Hydantoin permease"/>
    <property type="match status" value="1"/>
</dbReference>
<evidence type="ECO:0000256" key="6">
    <source>
        <dbReference type="SAM" id="Phobius"/>
    </source>
</evidence>
<dbReference type="InterPro" id="IPR030191">
    <property type="entry name" value="CodB"/>
</dbReference>
<evidence type="ECO:0000256" key="4">
    <source>
        <dbReference type="ARBA" id="ARBA00022989"/>
    </source>
</evidence>
<dbReference type="AlphaFoldDB" id="A0A930DYG5"/>
<keyword evidence="4 6" id="KW-1133">Transmembrane helix</keyword>
<dbReference type="PANTHER" id="PTHR30569:SF0">
    <property type="entry name" value="CYTOSINE PERMEASE"/>
    <property type="match status" value="1"/>
</dbReference>
<dbReference type="Pfam" id="PF02133">
    <property type="entry name" value="Transp_cyt_pur"/>
    <property type="match status" value="1"/>
</dbReference>
<sequence length="96" mass="10199">MKDTYITQPQFAMIWFGAALSIAEIMTGTYLAPLGLTQGLYAIILGHIIGGILLFGAGLIGGRLRQGSMNTTAFSFGPLGAKGFAFLNMLQLIGWT</sequence>
<evidence type="ECO:0000256" key="5">
    <source>
        <dbReference type="ARBA" id="ARBA00023136"/>
    </source>
</evidence>
<comment type="subcellular location">
    <subcellularLocation>
        <location evidence="1">Membrane</location>
        <topology evidence="1">Multi-pass membrane protein</topology>
    </subcellularLocation>
</comment>
<dbReference type="GO" id="GO:0015209">
    <property type="term" value="F:cytosine transmembrane transporter activity"/>
    <property type="evidence" value="ECO:0007669"/>
    <property type="project" value="InterPro"/>
</dbReference>
<protein>
    <submittedName>
        <fullName evidence="7">Cytosine permease</fullName>
    </submittedName>
</protein>
<comment type="caution">
    <text evidence="7">The sequence shown here is derived from an EMBL/GenBank/DDBJ whole genome shotgun (WGS) entry which is preliminary data.</text>
</comment>
<organism evidence="7 8">
    <name type="scientific">Oribacterium sinus</name>
    <dbReference type="NCBI Taxonomy" id="237576"/>
    <lineage>
        <taxon>Bacteria</taxon>
        <taxon>Bacillati</taxon>
        <taxon>Bacillota</taxon>
        <taxon>Clostridia</taxon>
        <taxon>Lachnospirales</taxon>
        <taxon>Lachnospiraceae</taxon>
        <taxon>Oribacterium</taxon>
    </lineage>
</organism>
<evidence type="ECO:0000256" key="3">
    <source>
        <dbReference type="ARBA" id="ARBA00022692"/>
    </source>
</evidence>
<feature type="non-terminal residue" evidence="7">
    <location>
        <position position="96"/>
    </location>
</feature>
<feature type="transmembrane region" description="Helical" evidence="6">
    <location>
        <begin position="12"/>
        <end position="33"/>
    </location>
</feature>
<evidence type="ECO:0000256" key="1">
    <source>
        <dbReference type="ARBA" id="ARBA00004141"/>
    </source>
</evidence>
<keyword evidence="3 6" id="KW-0812">Transmembrane</keyword>
<dbReference type="PANTHER" id="PTHR30569">
    <property type="entry name" value="CYTOSINE TRANSPORTER CODB"/>
    <property type="match status" value="1"/>
</dbReference>
<dbReference type="Proteomes" id="UP000780721">
    <property type="component" value="Unassembled WGS sequence"/>
</dbReference>
<evidence type="ECO:0000313" key="8">
    <source>
        <dbReference type="Proteomes" id="UP000780721"/>
    </source>
</evidence>
<feature type="transmembrane region" description="Helical" evidence="6">
    <location>
        <begin position="39"/>
        <end position="61"/>
    </location>
</feature>